<comment type="caution">
    <text evidence="3">The sequence shown here is derived from an EMBL/GenBank/DDBJ whole genome shotgun (WGS) entry which is preliminary data.</text>
</comment>
<dbReference type="SUPFAM" id="SSF53850">
    <property type="entry name" value="Periplasmic binding protein-like II"/>
    <property type="match status" value="1"/>
</dbReference>
<sequence>MKKTLAVLLALILASSIATGALAETAEEGPWTFTVMASVTSDFGDLNNQWLMDKIEEEFNIIIESENVSSEGFAEKKNLAFGSGQLPDFFFGTSITPTEMATYGAQGTLIPLEQYFTEEYMPNFMAQMEEYPEVYRAMFFPDGHAYAIWGFNPDPTQMAQSKFWVNVDWAEEYIGKVPETVEEFYDYCVAVRDNDANGNGDPDDEYGFYGQYNSAYGGYYDGLMGLLPAFGFVDRRVQVFDGDVVLVPTHPNYKEFLKYMNRLYEEGLMNPDYFTTTEEERIAVEASKQCGSFTDWCQWGYMTDFDDWFQWQAIDPLTSEFNSTKMWPGVDVALTYNLCITNKCENVEKLLELVDWFYTDEGILAEGEGPMLGEWEEYPEYGWEFVRDETGYGEFIRHWPEDSYDTWNAWHHDVVSPWMWPVGTLSDAYTNEETRYDFEDPDDNLLANVEEHYVPYLKTAFPAARFTAEESNELALITTDLNSYLDQQITKFIIGELDIDENFDSFVEEAMAMGGTRFEEIYQTAYDRWAQN</sequence>
<keyword evidence="1 2" id="KW-0732">Signal</keyword>
<evidence type="ECO:0000256" key="1">
    <source>
        <dbReference type="ARBA" id="ARBA00022729"/>
    </source>
</evidence>
<dbReference type="Proteomes" id="UP000886884">
    <property type="component" value="Unassembled WGS sequence"/>
</dbReference>
<dbReference type="InterPro" id="IPR050490">
    <property type="entry name" value="Bact_solute-bd_prot1"/>
</dbReference>
<dbReference type="PANTHER" id="PTHR43649">
    <property type="entry name" value="ARABINOSE-BINDING PROTEIN-RELATED"/>
    <property type="match status" value="1"/>
</dbReference>
<evidence type="ECO:0000313" key="4">
    <source>
        <dbReference type="Proteomes" id="UP000886884"/>
    </source>
</evidence>
<evidence type="ECO:0000256" key="2">
    <source>
        <dbReference type="SAM" id="SignalP"/>
    </source>
</evidence>
<dbReference type="AlphaFoldDB" id="A0A9D1TD06"/>
<feature type="signal peptide" evidence="2">
    <location>
        <begin position="1"/>
        <end position="23"/>
    </location>
</feature>
<dbReference type="EMBL" id="DVOT01000090">
    <property type="protein sequence ID" value="HIV27327.1"/>
    <property type="molecule type" value="Genomic_DNA"/>
</dbReference>
<protein>
    <submittedName>
        <fullName evidence="3">Extracellular solute-binding protein</fullName>
    </submittedName>
</protein>
<gene>
    <name evidence="3" type="ORF">IAA64_05120</name>
</gene>
<reference evidence="3" key="1">
    <citation type="submission" date="2020-10" db="EMBL/GenBank/DDBJ databases">
        <authorList>
            <person name="Gilroy R."/>
        </authorList>
    </citation>
    <scope>NUCLEOTIDE SEQUENCE</scope>
    <source>
        <strain evidence="3">CHK183-6373</strain>
    </source>
</reference>
<evidence type="ECO:0000313" key="3">
    <source>
        <dbReference type="EMBL" id="HIV27327.1"/>
    </source>
</evidence>
<organism evidence="3 4">
    <name type="scientific">Candidatus Ornithocaccomicrobium faecavium</name>
    <dbReference type="NCBI Taxonomy" id="2840890"/>
    <lineage>
        <taxon>Bacteria</taxon>
        <taxon>Bacillati</taxon>
        <taxon>Bacillota</taxon>
        <taxon>Clostridia</taxon>
        <taxon>Candidatus Ornithocaccomicrobium</taxon>
    </lineage>
</organism>
<dbReference type="Gene3D" id="3.40.190.10">
    <property type="entry name" value="Periplasmic binding protein-like II"/>
    <property type="match status" value="2"/>
</dbReference>
<feature type="chain" id="PRO_5038887078" evidence="2">
    <location>
        <begin position="24"/>
        <end position="532"/>
    </location>
</feature>
<proteinExistence type="predicted"/>
<accession>A0A9D1TD06</accession>
<name>A0A9D1TD06_9FIRM</name>
<reference evidence="3" key="2">
    <citation type="journal article" date="2021" name="PeerJ">
        <title>Extensive microbial diversity within the chicken gut microbiome revealed by metagenomics and culture.</title>
        <authorList>
            <person name="Gilroy R."/>
            <person name="Ravi A."/>
            <person name="Getino M."/>
            <person name="Pursley I."/>
            <person name="Horton D.L."/>
            <person name="Alikhan N.F."/>
            <person name="Baker D."/>
            <person name="Gharbi K."/>
            <person name="Hall N."/>
            <person name="Watson M."/>
            <person name="Adriaenssens E.M."/>
            <person name="Foster-Nyarko E."/>
            <person name="Jarju S."/>
            <person name="Secka A."/>
            <person name="Antonio M."/>
            <person name="Oren A."/>
            <person name="Chaudhuri R.R."/>
            <person name="La Ragione R."/>
            <person name="Hildebrand F."/>
            <person name="Pallen M.J."/>
        </authorList>
    </citation>
    <scope>NUCLEOTIDE SEQUENCE</scope>
    <source>
        <strain evidence="3">CHK183-6373</strain>
    </source>
</reference>
<dbReference type="PANTHER" id="PTHR43649:SF33">
    <property type="entry name" value="POLYGALACTURONAN_RHAMNOGALACTURONAN-BINDING PROTEIN YTCQ"/>
    <property type="match status" value="1"/>
</dbReference>